<dbReference type="EMBL" id="FNXG01000001">
    <property type="protein sequence ID" value="SEH69679.1"/>
    <property type="molecule type" value="Genomic_DNA"/>
</dbReference>
<evidence type="ECO:0000313" key="2">
    <source>
        <dbReference type="Proteomes" id="UP000199125"/>
    </source>
</evidence>
<dbReference type="AlphaFoldDB" id="A0A1H6KAX8"/>
<name>A0A1H6KAX8_9RHOB</name>
<sequence length="75" mass="8310">MFHSSATTGHNDHAGGLTFYGVFDDDTAGLLVAVHLPDCVDPRPETQHPYIAYAKQRLIWKHVRVYGGLLVCNSE</sequence>
<accession>A0A1H6KAX8</accession>
<evidence type="ECO:0000313" key="1">
    <source>
        <dbReference type="EMBL" id="SEH69679.1"/>
    </source>
</evidence>
<proteinExistence type="predicted"/>
<gene>
    <name evidence="1" type="ORF">SAMN04488075_0837</name>
</gene>
<organism evidence="1 2">
    <name type="scientific">Paracoccus alkenifer</name>
    <dbReference type="NCBI Taxonomy" id="65735"/>
    <lineage>
        <taxon>Bacteria</taxon>
        <taxon>Pseudomonadati</taxon>
        <taxon>Pseudomonadota</taxon>
        <taxon>Alphaproteobacteria</taxon>
        <taxon>Rhodobacterales</taxon>
        <taxon>Paracoccaceae</taxon>
        <taxon>Paracoccus</taxon>
    </lineage>
</organism>
<keyword evidence="2" id="KW-1185">Reference proteome</keyword>
<protein>
    <submittedName>
        <fullName evidence="1">Uncharacterized protein</fullName>
    </submittedName>
</protein>
<dbReference type="Proteomes" id="UP000199125">
    <property type="component" value="Unassembled WGS sequence"/>
</dbReference>
<reference evidence="2" key="1">
    <citation type="submission" date="2016-10" db="EMBL/GenBank/DDBJ databases">
        <authorList>
            <person name="Varghese N."/>
            <person name="Submissions S."/>
        </authorList>
    </citation>
    <scope>NUCLEOTIDE SEQUENCE [LARGE SCALE GENOMIC DNA]</scope>
    <source>
        <strain evidence="2">DSM 11593</strain>
    </source>
</reference>